<dbReference type="Pfam" id="PF16106">
    <property type="entry name" value="DUF4824"/>
    <property type="match status" value="1"/>
</dbReference>
<dbReference type="Proteomes" id="UP000243180">
    <property type="component" value="Chromosome"/>
</dbReference>
<dbReference type="KEGG" id="slim:SCL_2660"/>
<name>A0A1B4XJF3_9GAMM</name>
<dbReference type="InParanoid" id="A0A1B4XJF3"/>
<evidence type="ECO:0008006" key="3">
    <source>
        <dbReference type="Google" id="ProtNLM"/>
    </source>
</evidence>
<accession>A0A1B4XJF3</accession>
<evidence type="ECO:0000313" key="2">
    <source>
        <dbReference type="Proteomes" id="UP000243180"/>
    </source>
</evidence>
<protein>
    <recommendedName>
        <fullName evidence="3">DUF4824 domain-containing protein</fullName>
    </recommendedName>
</protein>
<reference evidence="1 2" key="1">
    <citation type="submission" date="2015-05" db="EMBL/GenBank/DDBJ databases">
        <title>Complete genome sequence of a sulfur-oxidizing gammaproteobacterium strain HA5.</title>
        <authorList>
            <person name="Miura A."/>
            <person name="Kojima H."/>
            <person name="Fukui M."/>
        </authorList>
    </citation>
    <scope>NUCLEOTIDE SEQUENCE [LARGE SCALE GENOMIC DNA]</scope>
    <source>
        <strain evidence="1 2">HA5</strain>
    </source>
</reference>
<dbReference type="EMBL" id="AP014879">
    <property type="protein sequence ID" value="BAV34937.1"/>
    <property type="molecule type" value="Genomic_DNA"/>
</dbReference>
<evidence type="ECO:0000313" key="1">
    <source>
        <dbReference type="EMBL" id="BAV34937.1"/>
    </source>
</evidence>
<gene>
    <name evidence="1" type="ORF">SCL_2660</name>
</gene>
<proteinExistence type="predicted"/>
<dbReference type="InterPro" id="IPR032249">
    <property type="entry name" value="DUF4824"/>
</dbReference>
<sequence>MKWSRTHTLVAGLALILTTNAVALVGVAYNRSDEPESTLTLTERELHLPYGWGLSQENSGISLALQWRVHAIQDDSLPVMGWRYVGSGNAPGWLDKAKLAALGFDVAEPENSQRAGMHYDKLLPREALLVLELDGQVYRAMLDDARKHLQKEEALLKANPGKKEFELRVKNAKQELYQEEQTYSRLFVVDAGLDVASLRARYPDRKRYAILRGQIQPYLGEKNRKPKLVGYVSGLSVSQINVPARYREIFASMQEGARTNEYGVAASPFEVSVAYGRRLEPWITEAKATK</sequence>
<dbReference type="OrthoDB" id="8557961at2"/>
<dbReference type="AlphaFoldDB" id="A0A1B4XJF3"/>
<organism evidence="1 2">
    <name type="scientific">Sulfuricaulis limicola</name>
    <dbReference type="NCBI Taxonomy" id="1620215"/>
    <lineage>
        <taxon>Bacteria</taxon>
        <taxon>Pseudomonadati</taxon>
        <taxon>Pseudomonadota</taxon>
        <taxon>Gammaproteobacteria</taxon>
        <taxon>Acidiferrobacterales</taxon>
        <taxon>Acidiferrobacteraceae</taxon>
        <taxon>Sulfuricaulis</taxon>
    </lineage>
</organism>
<dbReference type="RefSeq" id="WP_096361631.1">
    <property type="nucleotide sequence ID" value="NZ_AP014879.1"/>
</dbReference>
<keyword evidence="2" id="KW-1185">Reference proteome</keyword>